<protein>
    <submittedName>
        <fullName evidence="2">Uncharacterized protein</fullName>
    </submittedName>
</protein>
<evidence type="ECO:0000256" key="1">
    <source>
        <dbReference type="SAM" id="MobiDB-lite"/>
    </source>
</evidence>
<accession>A0A6J4VV22</accession>
<feature type="compositionally biased region" description="Basic residues" evidence="1">
    <location>
        <begin position="42"/>
        <end position="51"/>
    </location>
</feature>
<feature type="non-terminal residue" evidence="2">
    <location>
        <position position="1"/>
    </location>
</feature>
<feature type="compositionally biased region" description="Low complexity" evidence="1">
    <location>
        <begin position="73"/>
        <end position="99"/>
    </location>
</feature>
<feature type="compositionally biased region" description="Low complexity" evidence="1">
    <location>
        <begin position="23"/>
        <end position="41"/>
    </location>
</feature>
<name>A0A6J4VV22_9BACT</name>
<dbReference type="EMBL" id="CADCWN010000332">
    <property type="protein sequence ID" value="CAA9587621.1"/>
    <property type="molecule type" value="Genomic_DNA"/>
</dbReference>
<evidence type="ECO:0000313" key="2">
    <source>
        <dbReference type="EMBL" id="CAA9587621.1"/>
    </source>
</evidence>
<reference evidence="2" key="1">
    <citation type="submission" date="2020-02" db="EMBL/GenBank/DDBJ databases">
        <authorList>
            <person name="Meier V. D."/>
        </authorList>
    </citation>
    <scope>NUCLEOTIDE SEQUENCE</scope>
    <source>
        <strain evidence="2">AVDCRST_MAG18</strain>
    </source>
</reference>
<feature type="region of interest" description="Disordered" evidence="1">
    <location>
        <begin position="1"/>
        <end position="99"/>
    </location>
</feature>
<gene>
    <name evidence="2" type="ORF">AVDCRST_MAG18-4171</name>
</gene>
<proteinExistence type="predicted"/>
<organism evidence="2">
    <name type="scientific">uncultured Thermomicrobiales bacterium</name>
    <dbReference type="NCBI Taxonomy" id="1645740"/>
    <lineage>
        <taxon>Bacteria</taxon>
        <taxon>Pseudomonadati</taxon>
        <taxon>Thermomicrobiota</taxon>
        <taxon>Thermomicrobia</taxon>
        <taxon>Thermomicrobiales</taxon>
        <taxon>environmental samples</taxon>
    </lineage>
</organism>
<dbReference type="AlphaFoldDB" id="A0A6J4VV22"/>
<feature type="non-terminal residue" evidence="2">
    <location>
        <position position="99"/>
    </location>
</feature>
<feature type="compositionally biased region" description="Low complexity" evidence="1">
    <location>
        <begin position="1"/>
        <end position="16"/>
    </location>
</feature>
<sequence length="99" mass="9928">CQTSASSRSSPSASPRICRPGRSRPSAPSRSRRSTAGSATPVRHHCRRRLASGRGGAASPHAATIRGCPMPPGGSSASTGRGRGSPSSGRTPGARRPAG</sequence>